<name>A0A392UJA9_9FABA</name>
<evidence type="ECO:0000313" key="1">
    <source>
        <dbReference type="EMBL" id="MCI73552.1"/>
    </source>
</evidence>
<evidence type="ECO:0000313" key="2">
    <source>
        <dbReference type="Proteomes" id="UP000265520"/>
    </source>
</evidence>
<keyword evidence="2" id="KW-1185">Reference proteome</keyword>
<comment type="caution">
    <text evidence="1">The sequence shown here is derived from an EMBL/GenBank/DDBJ whole genome shotgun (WGS) entry which is preliminary data.</text>
</comment>
<organism evidence="1 2">
    <name type="scientific">Trifolium medium</name>
    <dbReference type="NCBI Taxonomy" id="97028"/>
    <lineage>
        <taxon>Eukaryota</taxon>
        <taxon>Viridiplantae</taxon>
        <taxon>Streptophyta</taxon>
        <taxon>Embryophyta</taxon>
        <taxon>Tracheophyta</taxon>
        <taxon>Spermatophyta</taxon>
        <taxon>Magnoliopsida</taxon>
        <taxon>eudicotyledons</taxon>
        <taxon>Gunneridae</taxon>
        <taxon>Pentapetalae</taxon>
        <taxon>rosids</taxon>
        <taxon>fabids</taxon>
        <taxon>Fabales</taxon>
        <taxon>Fabaceae</taxon>
        <taxon>Papilionoideae</taxon>
        <taxon>50 kb inversion clade</taxon>
        <taxon>NPAAA clade</taxon>
        <taxon>Hologalegina</taxon>
        <taxon>IRL clade</taxon>
        <taxon>Trifolieae</taxon>
        <taxon>Trifolium</taxon>
    </lineage>
</organism>
<proteinExistence type="predicted"/>
<reference evidence="1 2" key="1">
    <citation type="journal article" date="2018" name="Front. Plant Sci.">
        <title>Red Clover (Trifolium pratense) and Zigzag Clover (T. medium) - A Picture of Genomic Similarities and Differences.</title>
        <authorList>
            <person name="Dluhosova J."/>
            <person name="Istvanek J."/>
            <person name="Nedelnik J."/>
            <person name="Repkova J."/>
        </authorList>
    </citation>
    <scope>NUCLEOTIDE SEQUENCE [LARGE SCALE GENOMIC DNA]</scope>
    <source>
        <strain evidence="2">cv. 10/8</strain>
        <tissue evidence="1">Leaf</tissue>
    </source>
</reference>
<dbReference type="EMBL" id="LXQA010840956">
    <property type="protein sequence ID" value="MCI73552.1"/>
    <property type="molecule type" value="Genomic_DNA"/>
</dbReference>
<dbReference type="Proteomes" id="UP000265520">
    <property type="component" value="Unassembled WGS sequence"/>
</dbReference>
<protein>
    <submittedName>
        <fullName evidence="1">Uncharacterized protein</fullName>
    </submittedName>
</protein>
<dbReference type="AlphaFoldDB" id="A0A392UJA9"/>
<feature type="non-terminal residue" evidence="1">
    <location>
        <position position="54"/>
    </location>
</feature>
<sequence>MSEMQKKIEQVVVLEPPSKPSNTVLHVVANEIQIIQAVAVEFPHPLEPPNADLH</sequence>
<accession>A0A392UJA9</accession>